<feature type="transmembrane region" description="Helical" evidence="1">
    <location>
        <begin position="12"/>
        <end position="35"/>
    </location>
</feature>
<evidence type="ECO:0000256" key="1">
    <source>
        <dbReference type="SAM" id="Phobius"/>
    </source>
</evidence>
<accession>A0A0L8GY87</accession>
<dbReference type="AlphaFoldDB" id="A0A0L8GY87"/>
<reference evidence="2" key="1">
    <citation type="submission" date="2015-07" db="EMBL/GenBank/DDBJ databases">
        <title>MeaNS - Measles Nucleotide Surveillance Program.</title>
        <authorList>
            <person name="Tran T."/>
            <person name="Druce J."/>
        </authorList>
    </citation>
    <scope>NUCLEOTIDE SEQUENCE</scope>
    <source>
        <strain evidence="2">UCB-OBI-ISO-001</strain>
        <tissue evidence="2">Gonad</tissue>
    </source>
</reference>
<sequence length="67" mass="7952">MSHYSKLQQHKHTLLFPYIYHLSICFPLAGLLHHMRVSYFSSLDSQLYKATIIFYSCLRMLIFLVSV</sequence>
<organism evidence="2">
    <name type="scientific">Octopus bimaculoides</name>
    <name type="common">California two-spotted octopus</name>
    <dbReference type="NCBI Taxonomy" id="37653"/>
    <lineage>
        <taxon>Eukaryota</taxon>
        <taxon>Metazoa</taxon>
        <taxon>Spiralia</taxon>
        <taxon>Lophotrochozoa</taxon>
        <taxon>Mollusca</taxon>
        <taxon>Cephalopoda</taxon>
        <taxon>Coleoidea</taxon>
        <taxon>Octopodiformes</taxon>
        <taxon>Octopoda</taxon>
        <taxon>Incirrata</taxon>
        <taxon>Octopodidae</taxon>
        <taxon>Octopus</taxon>
    </lineage>
</organism>
<feature type="transmembrane region" description="Helical" evidence="1">
    <location>
        <begin position="47"/>
        <end position="65"/>
    </location>
</feature>
<protein>
    <submittedName>
        <fullName evidence="2">Uncharacterized protein</fullName>
    </submittedName>
</protein>
<keyword evidence="1" id="KW-0472">Membrane</keyword>
<proteinExistence type="predicted"/>
<dbReference type="EMBL" id="KQ419930">
    <property type="protein sequence ID" value="KOF81933.1"/>
    <property type="molecule type" value="Genomic_DNA"/>
</dbReference>
<evidence type="ECO:0000313" key="2">
    <source>
        <dbReference type="EMBL" id="KOF81933.1"/>
    </source>
</evidence>
<keyword evidence="1" id="KW-1133">Transmembrane helix</keyword>
<keyword evidence="1" id="KW-0812">Transmembrane</keyword>
<name>A0A0L8GY87_OCTBM</name>
<gene>
    <name evidence="2" type="ORF">OCBIM_22025932mg</name>
</gene>